<keyword evidence="3" id="KW-0285">Flavoprotein</keyword>
<dbReference type="InterPro" id="IPR013786">
    <property type="entry name" value="AcylCoA_DH/ox_N"/>
</dbReference>
<evidence type="ECO:0000313" key="7">
    <source>
        <dbReference type="EMBL" id="WDE01622.1"/>
    </source>
</evidence>
<dbReference type="PANTHER" id="PTHR43884:SF12">
    <property type="entry name" value="ISOVALERYL-COA DEHYDROGENASE, MITOCHONDRIAL-RELATED"/>
    <property type="match status" value="1"/>
</dbReference>
<dbReference type="AlphaFoldDB" id="A0AAE9YXW3"/>
<proteinExistence type="inferred from homology"/>
<evidence type="ECO:0000256" key="2">
    <source>
        <dbReference type="ARBA" id="ARBA00009347"/>
    </source>
</evidence>
<dbReference type="SUPFAM" id="SSF56645">
    <property type="entry name" value="Acyl-CoA dehydrogenase NM domain-like"/>
    <property type="match status" value="1"/>
</dbReference>
<evidence type="ECO:0000259" key="6">
    <source>
        <dbReference type="Pfam" id="PF02771"/>
    </source>
</evidence>
<keyword evidence="8" id="KW-1185">Reference proteome</keyword>
<dbReference type="SUPFAM" id="SSF47203">
    <property type="entry name" value="Acyl-CoA dehydrogenase C-terminal domain-like"/>
    <property type="match status" value="1"/>
</dbReference>
<dbReference type="Gene3D" id="1.20.140.10">
    <property type="entry name" value="Butyryl-CoA Dehydrogenase, subunit A, domain 3"/>
    <property type="match status" value="1"/>
</dbReference>
<keyword evidence="4" id="KW-0274">FAD</keyword>
<evidence type="ECO:0000259" key="5">
    <source>
        <dbReference type="Pfam" id="PF00441"/>
    </source>
</evidence>
<dbReference type="GO" id="GO:0050660">
    <property type="term" value="F:flavin adenine dinucleotide binding"/>
    <property type="evidence" value="ECO:0007669"/>
    <property type="project" value="InterPro"/>
</dbReference>
<dbReference type="CDD" id="cd00567">
    <property type="entry name" value="ACAD"/>
    <property type="match status" value="1"/>
</dbReference>
<dbReference type="Proteomes" id="UP000032568">
    <property type="component" value="Chromosome"/>
</dbReference>
<evidence type="ECO:0000313" key="8">
    <source>
        <dbReference type="Proteomes" id="UP000032568"/>
    </source>
</evidence>
<feature type="domain" description="Acyl-CoA dehydrogenase/oxidase C-terminal" evidence="5">
    <location>
        <begin position="268"/>
        <end position="373"/>
    </location>
</feature>
<accession>A0AAE9YXW3</accession>
<comment type="similarity">
    <text evidence="2">Belongs to the acyl-CoA dehydrogenase family.</text>
</comment>
<dbReference type="Pfam" id="PF00441">
    <property type="entry name" value="Acyl-CoA_dh_1"/>
    <property type="match status" value="1"/>
</dbReference>
<dbReference type="PANTHER" id="PTHR43884">
    <property type="entry name" value="ACYL-COA DEHYDROGENASE"/>
    <property type="match status" value="1"/>
</dbReference>
<comment type="cofactor">
    <cofactor evidence="1">
        <name>FAD</name>
        <dbReference type="ChEBI" id="CHEBI:57692"/>
    </cofactor>
</comment>
<protein>
    <submittedName>
        <fullName evidence="7">Acyl-CoA/acyl-ACP dehydrogenase</fullName>
    </submittedName>
</protein>
<dbReference type="KEGG" id="tact:SG35_013955"/>
<feature type="domain" description="Acyl-CoA dehydrogenase/oxidase N-terminal" evidence="6">
    <location>
        <begin position="22"/>
        <end position="124"/>
    </location>
</feature>
<dbReference type="InterPro" id="IPR037069">
    <property type="entry name" value="AcylCoA_DH/ox_N_sf"/>
</dbReference>
<evidence type="ECO:0000256" key="4">
    <source>
        <dbReference type="ARBA" id="ARBA00022827"/>
    </source>
</evidence>
<dbReference type="EMBL" id="CP059735">
    <property type="protein sequence ID" value="WDE01622.1"/>
    <property type="molecule type" value="Genomic_DNA"/>
</dbReference>
<dbReference type="GO" id="GO:0003995">
    <property type="term" value="F:acyl-CoA dehydrogenase activity"/>
    <property type="evidence" value="ECO:0007669"/>
    <property type="project" value="TreeGrafter"/>
</dbReference>
<gene>
    <name evidence="7" type="ORF">SG35_013955</name>
</gene>
<dbReference type="InterPro" id="IPR046373">
    <property type="entry name" value="Acyl-CoA_Oxase/DH_mid-dom_sf"/>
</dbReference>
<organism evidence="7 8">
    <name type="scientific">Thalassomonas actiniarum</name>
    <dbReference type="NCBI Taxonomy" id="485447"/>
    <lineage>
        <taxon>Bacteria</taxon>
        <taxon>Pseudomonadati</taxon>
        <taxon>Pseudomonadota</taxon>
        <taxon>Gammaproteobacteria</taxon>
        <taxon>Alteromonadales</taxon>
        <taxon>Colwelliaceae</taxon>
        <taxon>Thalassomonas</taxon>
    </lineage>
</organism>
<evidence type="ECO:0000256" key="3">
    <source>
        <dbReference type="ARBA" id="ARBA00022630"/>
    </source>
</evidence>
<reference evidence="7 8" key="2">
    <citation type="journal article" date="2022" name="Mar. Drugs">
        <title>Bioassay-Guided Fractionation Leads to the Detection of Cholic Acid Generated by the Rare Thalassomonas sp.</title>
        <authorList>
            <person name="Pheiffer F."/>
            <person name="Schneider Y.K."/>
            <person name="Hansen E.H."/>
            <person name="Andersen J.H."/>
            <person name="Isaksson J."/>
            <person name="Busche T."/>
            <person name="R C."/>
            <person name="Kalinowski J."/>
            <person name="Zyl L.V."/>
            <person name="Trindade M."/>
        </authorList>
    </citation>
    <scope>NUCLEOTIDE SEQUENCE [LARGE SCALE GENOMIC DNA]</scope>
    <source>
        <strain evidence="7 8">A5K-106</strain>
    </source>
</reference>
<sequence>MKSQLRTAVNAADPGAMITALESLSQEVFSQRARDYDLQARFPAENFTDLFHINALAAPVAPGFGGLGFAPEYGNVNALWQMTRAIAKADLSFARCWEGHNNALMLIDKLAKTEQKQRWFSEVMQKGHRWAAWSGEPQTKLPHQQYSIGTRIEKQDSGYVINGNKVFATSAVGANRAILLVSLAGPGGAREISDGENNLLMLACDLSDPSISFDGDWWDPIGMRSTVSYKVNFDNTFIPAKDCIGEIGEFLTQDMQSRFTPHYGVSFLGALDAAYEYALNIVNSQQRQQDPYVQQHIARVKLNIDTLSLWMNQVASSLDHQQFDSAREQGAQFRYLAEQLAQEGVALCIKICGARALNKPSVLERIYRDLSIYVQHDNADHILATIGRRALGVKVDNAFFKLKA</sequence>
<dbReference type="Gene3D" id="2.40.110.10">
    <property type="entry name" value="Butyryl-CoA Dehydrogenase, subunit A, domain 2"/>
    <property type="match status" value="1"/>
</dbReference>
<dbReference type="Gene3D" id="1.10.540.10">
    <property type="entry name" value="Acyl-CoA dehydrogenase/oxidase, N-terminal domain"/>
    <property type="match status" value="1"/>
</dbReference>
<dbReference type="RefSeq" id="WP_044832803.1">
    <property type="nucleotide sequence ID" value="NZ_CP059735.1"/>
</dbReference>
<dbReference type="Pfam" id="PF02771">
    <property type="entry name" value="Acyl-CoA_dh_N"/>
    <property type="match status" value="1"/>
</dbReference>
<evidence type="ECO:0000256" key="1">
    <source>
        <dbReference type="ARBA" id="ARBA00001974"/>
    </source>
</evidence>
<dbReference type="InterPro" id="IPR036250">
    <property type="entry name" value="AcylCo_DH-like_C"/>
</dbReference>
<name>A0AAE9YXW3_9GAMM</name>
<dbReference type="InterPro" id="IPR009075">
    <property type="entry name" value="AcylCo_DH/oxidase_C"/>
</dbReference>
<dbReference type="InterPro" id="IPR009100">
    <property type="entry name" value="AcylCoA_DH/oxidase_NM_dom_sf"/>
</dbReference>
<reference evidence="7 8" key="1">
    <citation type="journal article" date="2015" name="Genome Announc.">
        <title>Draft Genome Sequences of Marine Isolates of Thalassomonas viridans and Thalassomonas actiniarum.</title>
        <authorList>
            <person name="Olonade I."/>
            <person name="van Zyl L.J."/>
            <person name="Trindade M."/>
        </authorList>
    </citation>
    <scope>NUCLEOTIDE SEQUENCE [LARGE SCALE GENOMIC DNA]</scope>
    <source>
        <strain evidence="7 8">A5K-106</strain>
    </source>
</reference>